<keyword evidence="2" id="KW-0812">Transmembrane</keyword>
<evidence type="ECO:0000313" key="3">
    <source>
        <dbReference type="EMBL" id="EPT01454.1"/>
    </source>
</evidence>
<reference evidence="3 4" key="1">
    <citation type="journal article" date="2012" name="Science">
        <title>The Paleozoic origin of enzymatic lignin decomposition reconstructed from 31 fungal genomes.</title>
        <authorList>
            <person name="Floudas D."/>
            <person name="Binder M."/>
            <person name="Riley R."/>
            <person name="Barry K."/>
            <person name="Blanchette R.A."/>
            <person name="Henrissat B."/>
            <person name="Martinez A.T."/>
            <person name="Otillar R."/>
            <person name="Spatafora J.W."/>
            <person name="Yadav J.S."/>
            <person name="Aerts A."/>
            <person name="Benoit I."/>
            <person name="Boyd A."/>
            <person name="Carlson A."/>
            <person name="Copeland A."/>
            <person name="Coutinho P.M."/>
            <person name="de Vries R.P."/>
            <person name="Ferreira P."/>
            <person name="Findley K."/>
            <person name="Foster B."/>
            <person name="Gaskell J."/>
            <person name="Glotzer D."/>
            <person name="Gorecki P."/>
            <person name="Heitman J."/>
            <person name="Hesse C."/>
            <person name="Hori C."/>
            <person name="Igarashi K."/>
            <person name="Jurgens J.A."/>
            <person name="Kallen N."/>
            <person name="Kersten P."/>
            <person name="Kohler A."/>
            <person name="Kuees U."/>
            <person name="Kumar T.K.A."/>
            <person name="Kuo A."/>
            <person name="LaButti K."/>
            <person name="Larrondo L.F."/>
            <person name="Lindquist E."/>
            <person name="Ling A."/>
            <person name="Lombard V."/>
            <person name="Lucas S."/>
            <person name="Lundell T."/>
            <person name="Martin R."/>
            <person name="McLaughlin D.J."/>
            <person name="Morgenstern I."/>
            <person name="Morin E."/>
            <person name="Murat C."/>
            <person name="Nagy L.G."/>
            <person name="Nolan M."/>
            <person name="Ohm R.A."/>
            <person name="Patyshakuliyeva A."/>
            <person name="Rokas A."/>
            <person name="Ruiz-Duenas F.J."/>
            <person name="Sabat G."/>
            <person name="Salamov A."/>
            <person name="Samejima M."/>
            <person name="Schmutz J."/>
            <person name="Slot J.C."/>
            <person name="St John F."/>
            <person name="Stenlid J."/>
            <person name="Sun H."/>
            <person name="Sun S."/>
            <person name="Syed K."/>
            <person name="Tsang A."/>
            <person name="Wiebenga A."/>
            <person name="Young D."/>
            <person name="Pisabarro A."/>
            <person name="Eastwood D.C."/>
            <person name="Martin F."/>
            <person name="Cullen D."/>
            <person name="Grigoriev I.V."/>
            <person name="Hibbett D.S."/>
        </authorList>
    </citation>
    <scope>NUCLEOTIDE SEQUENCE</scope>
    <source>
        <strain evidence="4">FP-58527</strain>
    </source>
</reference>
<gene>
    <name evidence="3" type="ORF">FOMPIDRAFT_1120505</name>
</gene>
<proteinExistence type="predicted"/>
<dbReference type="InterPro" id="IPR011009">
    <property type="entry name" value="Kinase-like_dom_sf"/>
</dbReference>
<dbReference type="STRING" id="743788.S8EDZ5"/>
<keyword evidence="2" id="KW-0472">Membrane</keyword>
<evidence type="ECO:0008006" key="5">
    <source>
        <dbReference type="Google" id="ProtNLM"/>
    </source>
</evidence>
<dbReference type="EMBL" id="KE504142">
    <property type="protein sequence ID" value="EPT01454.1"/>
    <property type="molecule type" value="Genomic_DNA"/>
</dbReference>
<accession>S8EDZ5</accession>
<feature type="region of interest" description="Disordered" evidence="1">
    <location>
        <begin position="1"/>
        <end position="20"/>
    </location>
</feature>
<evidence type="ECO:0000256" key="1">
    <source>
        <dbReference type="SAM" id="MobiDB-lite"/>
    </source>
</evidence>
<dbReference type="OrthoDB" id="5987198at2759"/>
<name>S8EDZ5_FOMSC</name>
<keyword evidence="2" id="KW-1133">Transmembrane helix</keyword>
<dbReference type="Proteomes" id="UP000015241">
    <property type="component" value="Unassembled WGS sequence"/>
</dbReference>
<evidence type="ECO:0000256" key="2">
    <source>
        <dbReference type="SAM" id="Phobius"/>
    </source>
</evidence>
<dbReference type="SUPFAM" id="SSF56112">
    <property type="entry name" value="Protein kinase-like (PK-like)"/>
    <property type="match status" value="1"/>
</dbReference>
<organism evidence="3 4">
    <name type="scientific">Fomitopsis schrenkii</name>
    <name type="common">Brown rot fungus</name>
    <dbReference type="NCBI Taxonomy" id="2126942"/>
    <lineage>
        <taxon>Eukaryota</taxon>
        <taxon>Fungi</taxon>
        <taxon>Dikarya</taxon>
        <taxon>Basidiomycota</taxon>
        <taxon>Agaricomycotina</taxon>
        <taxon>Agaricomycetes</taxon>
        <taxon>Polyporales</taxon>
        <taxon>Fomitopsis</taxon>
    </lineage>
</organism>
<keyword evidence="4" id="KW-1185">Reference proteome</keyword>
<evidence type="ECO:0000313" key="4">
    <source>
        <dbReference type="Proteomes" id="UP000015241"/>
    </source>
</evidence>
<dbReference type="AlphaFoldDB" id="S8EDZ5"/>
<dbReference type="eggNOG" id="ENOG502RCAX">
    <property type="taxonomic scope" value="Eukaryota"/>
</dbReference>
<feature type="transmembrane region" description="Helical" evidence="2">
    <location>
        <begin position="350"/>
        <end position="375"/>
    </location>
</feature>
<dbReference type="HOGENOM" id="CLU_044121_2_1_1"/>
<sequence>MTSPSDSLGPVSPSGAARPKRTIDEIYGTLGVWECPWRDKQRFLQSRGYMLRPRYHPDWIPSWRTSDGNPFYAEDGIAAPGREHLMDARRIVDDAPVYMKRVKTGDNESWITSMLSSEPLRRDPRNHSVPVLDIFPDDDDPGVSYMVMPLLRLIDEPKFDLVEELIDFVDQLLEVQNSDCTYKNIAMDASTMYPYGFHPVCSSSLPDGRTVAWPRRRTSVPVRYYFIDYGLSTYFPPGTYPTLVVGEDGRDQEVPELSDDVPYDPFKVDIYIIGNLFRRMFYDTYSNVDFLVPLFEPMIRNDPNARPNATEVLQHWRTVRSTVFTIKKRWRMQPRVEPGPETVMYGVHTFIFAIIYFRKYVAATCAFAAALYYVILR</sequence>
<protein>
    <recommendedName>
        <fullName evidence="5">Protein kinase domain-containing protein</fullName>
    </recommendedName>
</protein>
<dbReference type="InParanoid" id="S8EDZ5"/>